<dbReference type="Proteomes" id="UP000500767">
    <property type="component" value="Plasmid unnamed7"/>
</dbReference>
<dbReference type="AlphaFoldDB" id="A0A6M8I1Q1"/>
<geneLocation type="plasmid" evidence="2 3">
    <name>unnamed7</name>
</geneLocation>
<dbReference type="RefSeq" id="WP_171837891.1">
    <property type="nucleotide sequence ID" value="NZ_CP053714.1"/>
</dbReference>
<keyword evidence="2" id="KW-0614">Plasmid</keyword>
<evidence type="ECO:0000313" key="3">
    <source>
        <dbReference type="Proteomes" id="UP000500767"/>
    </source>
</evidence>
<feature type="transmembrane region" description="Helical" evidence="1">
    <location>
        <begin position="87"/>
        <end position="112"/>
    </location>
</feature>
<proteinExistence type="predicted"/>
<feature type="transmembrane region" description="Helical" evidence="1">
    <location>
        <begin position="119"/>
        <end position="138"/>
    </location>
</feature>
<keyword evidence="1" id="KW-0812">Transmembrane</keyword>
<dbReference type="Pfam" id="PF04956">
    <property type="entry name" value="TrbC"/>
    <property type="match status" value="1"/>
</dbReference>
<keyword evidence="1" id="KW-0472">Membrane</keyword>
<name>A0A6M8I1Q1_9PROT</name>
<reference evidence="2 3" key="1">
    <citation type="journal article" date="2014" name="World J. Microbiol. Biotechnol.">
        <title>Biodiversity and physiological characteristics of Antarctic and Arctic lichens-associated bacteria.</title>
        <authorList>
            <person name="Lee Y.M."/>
            <person name="Kim E.H."/>
            <person name="Lee H.K."/>
            <person name="Hong S.G."/>
        </authorList>
    </citation>
    <scope>NUCLEOTIDE SEQUENCE [LARGE SCALE GENOMIC DNA]</scope>
    <source>
        <strain evidence="2 3">PAMC 26569</strain>
        <plasmid evidence="2">unnamed7</plasmid>
    </source>
</reference>
<dbReference type="InterPro" id="IPR007039">
    <property type="entry name" value="TrbC/VirB2"/>
</dbReference>
<dbReference type="KEGG" id="lck:HN018_28080"/>
<keyword evidence="1" id="KW-1133">Transmembrane helix</keyword>
<gene>
    <name evidence="2" type="ORF">HN018_28080</name>
</gene>
<protein>
    <submittedName>
        <fullName evidence="2">TrbC/VirB2 family protein</fullName>
    </submittedName>
</protein>
<keyword evidence="3" id="KW-1185">Reference proteome</keyword>
<evidence type="ECO:0000313" key="2">
    <source>
        <dbReference type="EMBL" id="QKE93985.1"/>
    </source>
</evidence>
<sequence>MNHTTPSEAAAASVTLALAVAGTRLRSTGTRLGAVATGLKDHAARSRVVAPAALVTALVILSMHPAAAQTVTAGGAGSLNTFLTNVMNLITGTTGQVIAVIAIALSGVGAMLGTFSLRTFGGVVLGCAIVFSSAWIVGQITGSA</sequence>
<organism evidence="2 3">
    <name type="scientific">Lichenicola cladoniae</name>
    <dbReference type="NCBI Taxonomy" id="1484109"/>
    <lineage>
        <taxon>Bacteria</taxon>
        <taxon>Pseudomonadati</taxon>
        <taxon>Pseudomonadota</taxon>
        <taxon>Alphaproteobacteria</taxon>
        <taxon>Acetobacterales</taxon>
        <taxon>Acetobacteraceae</taxon>
        <taxon>Lichenicola</taxon>
    </lineage>
</organism>
<feature type="transmembrane region" description="Helical" evidence="1">
    <location>
        <begin position="48"/>
        <end position="67"/>
    </location>
</feature>
<dbReference type="EMBL" id="CP053714">
    <property type="protein sequence ID" value="QKE93985.1"/>
    <property type="molecule type" value="Genomic_DNA"/>
</dbReference>
<evidence type="ECO:0000256" key="1">
    <source>
        <dbReference type="SAM" id="Phobius"/>
    </source>
</evidence>
<accession>A0A6M8I1Q1</accession>